<evidence type="ECO:0000256" key="3">
    <source>
        <dbReference type="ARBA" id="ARBA00022525"/>
    </source>
</evidence>
<dbReference type="EMBL" id="MK993577">
    <property type="protein sequence ID" value="QDX01882.1"/>
    <property type="molecule type" value="mRNA"/>
</dbReference>
<feature type="domain" description="MD-2-related lipid-recognition" evidence="5">
    <location>
        <begin position="31"/>
        <end position="154"/>
    </location>
</feature>
<sequence>MAASAPCWLFVALALCLVRSSSSAEVYEIPVRSCDGATTPSSLRMECTQFIRGTCILEKGNTYNLTAEFTPERNLQEVESHAAWKSWVEMPLYGHESQVCNGLYLSCPLRAGQPTSFTYPLHVHEFLMRRRYPVIWRLKDVDTEDTALCFVFSIKIM</sequence>
<dbReference type="InterPro" id="IPR014756">
    <property type="entry name" value="Ig_E-set"/>
</dbReference>
<dbReference type="GO" id="GO:0005576">
    <property type="term" value="C:extracellular region"/>
    <property type="evidence" value="ECO:0007669"/>
    <property type="project" value="UniProtKB-SubCell"/>
</dbReference>
<dbReference type="Pfam" id="PF02221">
    <property type="entry name" value="E1_DerP2_DerF2"/>
    <property type="match status" value="1"/>
</dbReference>
<dbReference type="InterPro" id="IPR003172">
    <property type="entry name" value="ML_dom"/>
</dbReference>
<comment type="similarity">
    <text evidence="2">Belongs to the NPC2 family.</text>
</comment>
<comment type="subcellular location">
    <subcellularLocation>
        <location evidence="1">Secreted</location>
    </subcellularLocation>
</comment>
<evidence type="ECO:0000313" key="6">
    <source>
        <dbReference type="EMBL" id="QDX01882.1"/>
    </source>
</evidence>
<dbReference type="OrthoDB" id="6332846at2759"/>
<dbReference type="Gene3D" id="2.60.40.770">
    <property type="match status" value="1"/>
</dbReference>
<evidence type="ECO:0000256" key="4">
    <source>
        <dbReference type="SAM" id="SignalP"/>
    </source>
</evidence>
<keyword evidence="3" id="KW-0964">Secreted</keyword>
<dbReference type="InterPro" id="IPR039670">
    <property type="entry name" value="NPC2-like"/>
</dbReference>
<dbReference type="SUPFAM" id="SSF81296">
    <property type="entry name" value="E set domains"/>
    <property type="match status" value="1"/>
</dbReference>
<dbReference type="GO" id="GO:0032934">
    <property type="term" value="F:sterol binding"/>
    <property type="evidence" value="ECO:0007669"/>
    <property type="project" value="InterPro"/>
</dbReference>
<dbReference type="AlphaFoldDB" id="A0A5B8GQE5"/>
<dbReference type="FunFam" id="2.60.40.770:FF:000001">
    <property type="entry name" value="NPC intracellular cholesterol transporter 2"/>
    <property type="match status" value="1"/>
</dbReference>
<dbReference type="GO" id="GO:0015918">
    <property type="term" value="P:sterol transport"/>
    <property type="evidence" value="ECO:0007669"/>
    <property type="project" value="InterPro"/>
</dbReference>
<proteinExistence type="evidence at transcript level"/>
<keyword evidence="4" id="KW-0732">Signal</keyword>
<accession>A0A5B8GQE5</accession>
<dbReference type="PANTHER" id="PTHR11306">
    <property type="entry name" value="NIEMANN PICK TYPE C2 PROTEIN NPC2-RELATED"/>
    <property type="match status" value="1"/>
</dbReference>
<feature type="chain" id="PRO_5022792565" evidence="4">
    <location>
        <begin position="24"/>
        <end position="157"/>
    </location>
</feature>
<protein>
    <submittedName>
        <fullName evidence="6">ML protein</fullName>
    </submittedName>
</protein>
<dbReference type="PANTHER" id="PTHR11306:SF68">
    <property type="entry name" value="NPC INTRACELLULAR CHOLESTEROL TRANSPORTER 2"/>
    <property type="match status" value="1"/>
</dbReference>
<evidence type="ECO:0000256" key="2">
    <source>
        <dbReference type="ARBA" id="ARBA00006370"/>
    </source>
</evidence>
<name>A0A5B8GQE5_PENJP</name>
<reference evidence="6" key="1">
    <citation type="journal article" date="2019" name="J. Immunol.">
        <title>MD-2 Homologue Recognizes the White Spot Syndrome Virus Lipid Component and Induces Antiviral Molecule Expression in Shrimp.</title>
        <authorList>
            <person name="Gao J."/>
            <person name="Wang J.X."/>
            <person name="Wang X.W."/>
        </authorList>
    </citation>
    <scope>NUCLEOTIDE SEQUENCE</scope>
    <source>
        <strain evidence="6">MjML1</strain>
    </source>
</reference>
<feature type="signal peptide" evidence="4">
    <location>
        <begin position="1"/>
        <end position="23"/>
    </location>
</feature>
<dbReference type="SMART" id="SM00737">
    <property type="entry name" value="ML"/>
    <property type="match status" value="1"/>
</dbReference>
<evidence type="ECO:0000259" key="5">
    <source>
        <dbReference type="SMART" id="SM00737"/>
    </source>
</evidence>
<evidence type="ECO:0000256" key="1">
    <source>
        <dbReference type="ARBA" id="ARBA00004613"/>
    </source>
</evidence>
<dbReference type="SMR" id="A0A5B8GQE5"/>
<organism evidence="6">
    <name type="scientific">Penaeus japonicus</name>
    <name type="common">Kuruma prawn</name>
    <name type="synonym">Marsupenaeus japonicus</name>
    <dbReference type="NCBI Taxonomy" id="27405"/>
    <lineage>
        <taxon>Eukaryota</taxon>
        <taxon>Metazoa</taxon>
        <taxon>Ecdysozoa</taxon>
        <taxon>Arthropoda</taxon>
        <taxon>Crustacea</taxon>
        <taxon>Multicrustacea</taxon>
        <taxon>Malacostraca</taxon>
        <taxon>Eumalacostraca</taxon>
        <taxon>Eucarida</taxon>
        <taxon>Decapoda</taxon>
        <taxon>Dendrobranchiata</taxon>
        <taxon>Penaeoidea</taxon>
        <taxon>Penaeidae</taxon>
        <taxon>Penaeus</taxon>
    </lineage>
</organism>